<evidence type="ECO:0000313" key="3">
    <source>
        <dbReference type="EMBL" id="RVU49733.1"/>
    </source>
</evidence>
<gene>
    <name evidence="3" type="ORF">EOE66_04055</name>
</gene>
<dbReference type="AlphaFoldDB" id="A0A437RSK6"/>
<keyword evidence="1" id="KW-0732">Signal</keyword>
<evidence type="ECO:0000313" key="4">
    <source>
        <dbReference type="Proteomes" id="UP000285575"/>
    </source>
</evidence>
<evidence type="ECO:0000259" key="2">
    <source>
        <dbReference type="SMART" id="SM00867"/>
    </source>
</evidence>
<organism evidence="3 4">
    <name type="scientific">Rubrivivax rivuli</name>
    <dbReference type="NCBI Taxonomy" id="1862385"/>
    <lineage>
        <taxon>Bacteria</taxon>
        <taxon>Pseudomonadati</taxon>
        <taxon>Pseudomonadota</taxon>
        <taxon>Betaproteobacteria</taxon>
        <taxon>Burkholderiales</taxon>
        <taxon>Sphaerotilaceae</taxon>
        <taxon>Rubrivivax</taxon>
    </lineage>
</organism>
<dbReference type="EMBL" id="SACR01000001">
    <property type="protein sequence ID" value="RVU49733.1"/>
    <property type="molecule type" value="Genomic_DNA"/>
</dbReference>
<evidence type="ECO:0000256" key="1">
    <source>
        <dbReference type="SAM" id="SignalP"/>
    </source>
</evidence>
<dbReference type="PANTHER" id="PTHR34406">
    <property type="entry name" value="PROTEIN YCEI"/>
    <property type="match status" value="1"/>
</dbReference>
<dbReference type="SMART" id="SM00867">
    <property type="entry name" value="YceI"/>
    <property type="match status" value="1"/>
</dbReference>
<dbReference type="PANTHER" id="PTHR34406:SF2">
    <property type="entry name" value="PERIPLASMIC PROTEIN"/>
    <property type="match status" value="1"/>
</dbReference>
<dbReference type="Gene3D" id="2.40.128.110">
    <property type="entry name" value="Lipid/polyisoprenoid-binding, YceI-like"/>
    <property type="match status" value="1"/>
</dbReference>
<proteinExistence type="predicted"/>
<comment type="caution">
    <text evidence="3">The sequence shown here is derived from an EMBL/GenBank/DDBJ whole genome shotgun (WGS) entry which is preliminary data.</text>
</comment>
<feature type="domain" description="Lipid/polyisoprenoid-binding YceI-like" evidence="2">
    <location>
        <begin position="28"/>
        <end position="193"/>
    </location>
</feature>
<accession>A0A437RSK6</accession>
<sequence>MNMPASLPALLFGALLALAPPGQAQPRSYTLDRDHSWVHFEVLHFGTSTIRGRIGPIEGSVTLDPAAGTGEVGLTIPTATVDTGLAVFNSRLRQDDLLASTAHPVAYFVARRFSFEGPRVRALRGEFTWRGVSQPLELRAQRYTCREAVHEGARVEVCGGDFEGEVSRSEYGATFGLPLVGDRVRLLVQVEGRRPLP</sequence>
<dbReference type="InterPro" id="IPR007372">
    <property type="entry name" value="Lipid/polyisoprenoid-bd_YceI"/>
</dbReference>
<dbReference type="OrthoDB" id="9811006at2"/>
<dbReference type="Pfam" id="PF04264">
    <property type="entry name" value="YceI"/>
    <property type="match status" value="1"/>
</dbReference>
<dbReference type="RefSeq" id="WP_128227366.1">
    <property type="nucleotide sequence ID" value="NZ_SACR01000001.1"/>
</dbReference>
<name>A0A437RSK6_9BURK</name>
<dbReference type="Proteomes" id="UP000285575">
    <property type="component" value="Unassembled WGS sequence"/>
</dbReference>
<protein>
    <submittedName>
        <fullName evidence="3">YceI family protein</fullName>
    </submittedName>
</protein>
<dbReference type="SUPFAM" id="SSF101874">
    <property type="entry name" value="YceI-like"/>
    <property type="match status" value="1"/>
</dbReference>
<keyword evidence="4" id="KW-1185">Reference proteome</keyword>
<feature type="chain" id="PRO_5019148364" evidence="1">
    <location>
        <begin position="25"/>
        <end position="197"/>
    </location>
</feature>
<dbReference type="InterPro" id="IPR036761">
    <property type="entry name" value="TTHA0802/YceI-like_sf"/>
</dbReference>
<feature type="signal peptide" evidence="1">
    <location>
        <begin position="1"/>
        <end position="24"/>
    </location>
</feature>
<reference evidence="3 4" key="1">
    <citation type="submission" date="2019-01" db="EMBL/GenBank/DDBJ databases">
        <authorList>
            <person name="Chen W.-M."/>
        </authorList>
    </citation>
    <scope>NUCLEOTIDE SEQUENCE [LARGE SCALE GENOMIC DNA]</scope>
    <source>
        <strain evidence="3 4">KYPY4</strain>
    </source>
</reference>